<feature type="compositionally biased region" description="Polar residues" evidence="1">
    <location>
        <begin position="107"/>
        <end position="118"/>
    </location>
</feature>
<organism evidence="2 3">
    <name type="scientific">Austropuccinia psidii MF-1</name>
    <dbReference type="NCBI Taxonomy" id="1389203"/>
    <lineage>
        <taxon>Eukaryota</taxon>
        <taxon>Fungi</taxon>
        <taxon>Dikarya</taxon>
        <taxon>Basidiomycota</taxon>
        <taxon>Pucciniomycotina</taxon>
        <taxon>Pucciniomycetes</taxon>
        <taxon>Pucciniales</taxon>
        <taxon>Sphaerophragmiaceae</taxon>
        <taxon>Austropuccinia</taxon>
    </lineage>
</organism>
<feature type="region of interest" description="Disordered" evidence="1">
    <location>
        <begin position="100"/>
        <end position="149"/>
    </location>
</feature>
<gene>
    <name evidence="2" type="ORF">O181_092383</name>
</gene>
<proteinExistence type="predicted"/>
<dbReference type="Proteomes" id="UP000765509">
    <property type="component" value="Unassembled WGS sequence"/>
</dbReference>
<evidence type="ECO:0000256" key="1">
    <source>
        <dbReference type="SAM" id="MobiDB-lite"/>
    </source>
</evidence>
<feature type="compositionally biased region" description="Polar residues" evidence="1">
    <location>
        <begin position="1"/>
        <end position="11"/>
    </location>
</feature>
<evidence type="ECO:0000313" key="3">
    <source>
        <dbReference type="Proteomes" id="UP000765509"/>
    </source>
</evidence>
<feature type="compositionally biased region" description="Basic and acidic residues" evidence="1">
    <location>
        <begin position="138"/>
        <end position="149"/>
    </location>
</feature>
<feature type="non-terminal residue" evidence="2">
    <location>
        <position position="1"/>
    </location>
</feature>
<feature type="region of interest" description="Disordered" evidence="1">
    <location>
        <begin position="63"/>
        <end position="86"/>
    </location>
</feature>
<protein>
    <submittedName>
        <fullName evidence="2">Uncharacterized protein</fullName>
    </submittedName>
</protein>
<sequence>FLLNPGQNPVPSQDPFGGSKQPTLNIPPVSQVHVGDERHVDWGRQKRPLENVTWSGLLEGNAGLTLHQNKAPKGKSVQSQEPIEDRDELYAYSPLVHKEEVTGRNHPYSSKPRTTHASSSREKMVVDEDENMSPTQMEKNDEPRRDNFMAHEHGTQSNSEFTHAQMPLAQSKLEQSEVRQQRNQACKAHNTTKCASQKEQQRWLKAELPEDFHGMRSAVHSHCLFLLKIRDKDFSSLPAPPSTEAREIAIQVAGHLRYVPEDVFNEPSTQVQSQGFQSYCENELHKLGLKQFTWDWESSWQHPFNDLISMEFYPTFCLALVSTEYHHYCWNKDHNNYGVVAALMEQYFTYLKREWKSIQKDAKYLVKKKENQKLAKICQRTCERRREWCDTAKFPILASQFNDP</sequence>
<accession>A0A9Q3IYF7</accession>
<dbReference type="AlphaFoldDB" id="A0A9Q3IYF7"/>
<keyword evidence="3" id="KW-1185">Reference proteome</keyword>
<dbReference type="OrthoDB" id="2501705at2759"/>
<reference evidence="2" key="1">
    <citation type="submission" date="2021-03" db="EMBL/GenBank/DDBJ databases">
        <title>Draft genome sequence of rust myrtle Austropuccinia psidii MF-1, a brazilian biotype.</title>
        <authorList>
            <person name="Quecine M.C."/>
            <person name="Pachon D.M.R."/>
            <person name="Bonatelli M.L."/>
            <person name="Correr F.H."/>
            <person name="Franceschini L.M."/>
            <person name="Leite T.F."/>
            <person name="Margarido G.R.A."/>
            <person name="Almeida C.A."/>
            <person name="Ferrarezi J.A."/>
            <person name="Labate C.A."/>
        </authorList>
    </citation>
    <scope>NUCLEOTIDE SEQUENCE</scope>
    <source>
        <strain evidence="2">MF-1</strain>
    </source>
</reference>
<dbReference type="EMBL" id="AVOT02058905">
    <property type="protein sequence ID" value="MBW0552668.1"/>
    <property type="molecule type" value="Genomic_DNA"/>
</dbReference>
<feature type="region of interest" description="Disordered" evidence="1">
    <location>
        <begin position="1"/>
        <end position="31"/>
    </location>
</feature>
<evidence type="ECO:0000313" key="2">
    <source>
        <dbReference type="EMBL" id="MBW0552668.1"/>
    </source>
</evidence>
<comment type="caution">
    <text evidence="2">The sequence shown here is derived from an EMBL/GenBank/DDBJ whole genome shotgun (WGS) entry which is preliminary data.</text>
</comment>
<name>A0A9Q3IYF7_9BASI</name>